<comment type="caution">
    <text evidence="3">The sequence shown here is derived from an EMBL/GenBank/DDBJ whole genome shotgun (WGS) entry which is preliminary data.</text>
</comment>
<dbReference type="Proteomes" id="UP000054653">
    <property type="component" value="Unassembled WGS sequence"/>
</dbReference>
<dbReference type="AlphaFoldDB" id="A0A0V1C3F3"/>
<feature type="region of interest" description="Disordered" evidence="1">
    <location>
        <begin position="59"/>
        <end position="94"/>
    </location>
</feature>
<dbReference type="EMBL" id="JYDI01000879">
    <property type="protein sequence ID" value="KRY43818.1"/>
    <property type="molecule type" value="Genomic_DNA"/>
</dbReference>
<proteinExistence type="predicted"/>
<evidence type="ECO:0000313" key="3">
    <source>
        <dbReference type="EMBL" id="KRY43818.1"/>
    </source>
</evidence>
<dbReference type="STRING" id="45882.A0A0V1C3F3"/>
<feature type="non-terminal residue" evidence="3">
    <location>
        <position position="117"/>
    </location>
</feature>
<evidence type="ECO:0000313" key="2">
    <source>
        <dbReference type="EMBL" id="KRY38801.1"/>
    </source>
</evidence>
<feature type="non-terminal residue" evidence="3">
    <location>
        <position position="1"/>
    </location>
</feature>
<dbReference type="EMBL" id="JYDI01001170">
    <property type="protein sequence ID" value="KRY38801.1"/>
    <property type="molecule type" value="Genomic_DNA"/>
</dbReference>
<organism evidence="3 4">
    <name type="scientific">Trichinella britovi</name>
    <name type="common">Parasitic roundworm</name>
    <dbReference type="NCBI Taxonomy" id="45882"/>
    <lineage>
        <taxon>Eukaryota</taxon>
        <taxon>Metazoa</taxon>
        <taxon>Ecdysozoa</taxon>
        <taxon>Nematoda</taxon>
        <taxon>Enoplea</taxon>
        <taxon>Dorylaimia</taxon>
        <taxon>Trichinellida</taxon>
        <taxon>Trichinellidae</taxon>
        <taxon>Trichinella</taxon>
    </lineage>
</organism>
<keyword evidence="4" id="KW-1185">Reference proteome</keyword>
<evidence type="ECO:0000256" key="1">
    <source>
        <dbReference type="SAM" id="MobiDB-lite"/>
    </source>
</evidence>
<evidence type="ECO:0000313" key="4">
    <source>
        <dbReference type="Proteomes" id="UP000054653"/>
    </source>
</evidence>
<gene>
    <name evidence="3" type="ORF">T03_17449</name>
    <name evidence="2" type="ORF">T03_6343</name>
</gene>
<accession>A0A0V1C3F3</accession>
<sequence length="117" mass="12930">LLEPPTLAEAPKLATRIIQVEDDFQERQQPRAGIAKPEKTEMAQKIDAMIREMGNLAKKFGPPQARLSPATDLNPDSACPEQRKRGSPSPGNDGASSYELLIGIFFIDFYDDAFLLI</sequence>
<name>A0A0V1C3F3_TRIBR</name>
<protein>
    <submittedName>
        <fullName evidence="3">Uncharacterized protein</fullName>
    </submittedName>
</protein>
<reference evidence="3 4" key="1">
    <citation type="submission" date="2015-01" db="EMBL/GenBank/DDBJ databases">
        <title>Evolution of Trichinella species and genotypes.</title>
        <authorList>
            <person name="Korhonen P.K."/>
            <person name="Edoardo P."/>
            <person name="Giuseppe L.R."/>
            <person name="Gasser R.B."/>
        </authorList>
    </citation>
    <scope>NUCLEOTIDE SEQUENCE [LARGE SCALE GENOMIC DNA]</scope>
    <source>
        <strain evidence="3">ISS120</strain>
    </source>
</reference>